<dbReference type="HOGENOM" id="CLU_082760_3_0_5"/>
<accession>A0A089NMC2</accession>
<feature type="signal peptide" evidence="2">
    <location>
        <begin position="1"/>
        <end position="26"/>
    </location>
</feature>
<dbReference type="AlphaFoldDB" id="A0A089NMC2"/>
<dbReference type="InterPro" id="IPR029032">
    <property type="entry name" value="AhpD-like"/>
</dbReference>
<feature type="chain" id="PRO_5001847853" evidence="2">
    <location>
        <begin position="27"/>
        <end position="211"/>
    </location>
</feature>
<dbReference type="EMBL" id="CP003811">
    <property type="protein sequence ID" value="AIQ88512.1"/>
    <property type="molecule type" value="Genomic_DNA"/>
</dbReference>
<dbReference type="PANTHER" id="PTHR34846:SF11">
    <property type="entry name" value="4-CARBOXYMUCONOLACTONE DECARBOXYLASE FAMILY PROTEIN (AFU_ORTHOLOGUE AFUA_6G11590)"/>
    <property type="match status" value="1"/>
</dbReference>
<dbReference type="KEGG" id="mor:MOC_0757"/>
<dbReference type="SUPFAM" id="SSF69118">
    <property type="entry name" value="AhpD-like"/>
    <property type="match status" value="1"/>
</dbReference>
<protein>
    <submittedName>
        <fullName evidence="3">Carboxymuconolactone decarboxylase</fullName>
    </submittedName>
</protein>
<dbReference type="Proteomes" id="UP000029492">
    <property type="component" value="Chromosome"/>
</dbReference>
<dbReference type="RefSeq" id="WP_051976090.1">
    <property type="nucleotide sequence ID" value="NZ_CP003811.1"/>
</dbReference>
<organism evidence="3 4">
    <name type="scientific">Methylobacterium oryzae CBMB20</name>
    <dbReference type="NCBI Taxonomy" id="693986"/>
    <lineage>
        <taxon>Bacteria</taxon>
        <taxon>Pseudomonadati</taxon>
        <taxon>Pseudomonadota</taxon>
        <taxon>Alphaproteobacteria</taxon>
        <taxon>Hyphomicrobiales</taxon>
        <taxon>Methylobacteriaceae</taxon>
        <taxon>Methylobacterium</taxon>
    </lineage>
</organism>
<gene>
    <name evidence="3" type="ORF">MOC_0757</name>
</gene>
<feature type="region of interest" description="Disordered" evidence="1">
    <location>
        <begin position="30"/>
        <end position="49"/>
    </location>
</feature>
<evidence type="ECO:0000313" key="4">
    <source>
        <dbReference type="Proteomes" id="UP000029492"/>
    </source>
</evidence>
<dbReference type="PANTHER" id="PTHR34846">
    <property type="entry name" value="4-CARBOXYMUCONOLACTONE DECARBOXYLASE FAMILY PROTEIN (AFU_ORTHOLOGUE AFUA_6G11590)"/>
    <property type="match status" value="1"/>
</dbReference>
<evidence type="ECO:0000256" key="1">
    <source>
        <dbReference type="SAM" id="MobiDB-lite"/>
    </source>
</evidence>
<keyword evidence="2" id="KW-0732">Signal</keyword>
<sequence>MNPFRRALTLAALSLALPLATAAAQAQDRLPTIPPKDYSPEQKQAAEAFAQARGKPPFGPFEPLMYSPEVMTLARSMGDYLRFKPKIGTTLSELVILMTARRWTQDYEWYVHAPIAEKAGIAPEIIAAIRDGRRPAKMSDDETIVYDFTAELQDTKRVSDATFARAEARFGKPGVVDLAAISGYYTFLAMELNAARYAIPADGKPLPRLPE</sequence>
<dbReference type="eggNOG" id="COG2128">
    <property type="taxonomic scope" value="Bacteria"/>
</dbReference>
<evidence type="ECO:0000256" key="2">
    <source>
        <dbReference type="SAM" id="SignalP"/>
    </source>
</evidence>
<proteinExistence type="predicted"/>
<name>A0A089NMC2_9HYPH</name>
<dbReference type="Gene3D" id="1.20.1290.10">
    <property type="entry name" value="AhpD-like"/>
    <property type="match status" value="1"/>
</dbReference>
<evidence type="ECO:0000313" key="3">
    <source>
        <dbReference type="EMBL" id="AIQ88512.1"/>
    </source>
</evidence>
<reference evidence="3 4" key="1">
    <citation type="journal article" date="2014" name="PLoS ONE">
        <title>Genome Information of Methylobacterium oryzae, a Plant-Probiotic Methylotroph in the Phyllosphere.</title>
        <authorList>
            <person name="Kwak M.J."/>
            <person name="Jeong H."/>
            <person name="Madhaiyan M."/>
            <person name="Lee Y."/>
            <person name="Sa T.M."/>
            <person name="Oh T.K."/>
            <person name="Kim J.F."/>
        </authorList>
    </citation>
    <scope>NUCLEOTIDE SEQUENCE [LARGE SCALE GENOMIC DNA]</scope>
    <source>
        <strain evidence="3 4">CBMB20</strain>
    </source>
</reference>
<dbReference type="STRING" id="693986.MOC_0757"/>
<keyword evidence="4" id="KW-1185">Reference proteome</keyword>